<dbReference type="GO" id="GO:0009306">
    <property type="term" value="P:protein secretion"/>
    <property type="evidence" value="ECO:0007669"/>
    <property type="project" value="InterPro"/>
</dbReference>
<protein>
    <recommendedName>
        <fullName evidence="3 9">Flagellar biosynthetic protein FliQ</fullName>
    </recommendedName>
</protein>
<keyword evidence="5 9" id="KW-0812">Transmembrane</keyword>
<keyword evidence="10" id="KW-0282">Flagellum</keyword>
<dbReference type="PANTHER" id="PTHR34040">
    <property type="entry name" value="FLAGELLAR BIOSYNTHETIC PROTEIN FLIQ"/>
    <property type="match status" value="1"/>
</dbReference>
<evidence type="ECO:0000256" key="9">
    <source>
        <dbReference type="RuleBase" id="RU364090"/>
    </source>
</evidence>
<comment type="similarity">
    <text evidence="2 9">Belongs to the FliQ/MopD/SpaQ family.</text>
</comment>
<dbReference type="PRINTS" id="PR00952">
    <property type="entry name" value="TYPE3IMQPROT"/>
</dbReference>
<keyword evidence="4 9" id="KW-1003">Cell membrane</keyword>
<dbReference type="PIRSF" id="PIRSF004669">
    <property type="entry name" value="FliQ"/>
    <property type="match status" value="1"/>
</dbReference>
<evidence type="ECO:0000256" key="7">
    <source>
        <dbReference type="ARBA" id="ARBA00023136"/>
    </source>
</evidence>
<dbReference type="Proteomes" id="UP000030377">
    <property type="component" value="Unassembled WGS sequence"/>
</dbReference>
<gene>
    <name evidence="9 10" type="primary">fliQ</name>
    <name evidence="10" type="ORF">MA20_00405</name>
</gene>
<feature type="transmembrane region" description="Helical" evidence="9">
    <location>
        <begin position="12"/>
        <end position="39"/>
    </location>
</feature>
<keyword evidence="10" id="KW-0966">Cell projection</keyword>
<dbReference type="EMBL" id="JRPN01000001">
    <property type="protein sequence ID" value="KGT81255.1"/>
    <property type="molecule type" value="Genomic_DNA"/>
</dbReference>
<feature type="transmembrane region" description="Helical" evidence="9">
    <location>
        <begin position="51"/>
        <end position="73"/>
    </location>
</feature>
<proteinExistence type="inferred from homology"/>
<comment type="subcellular location">
    <subcellularLocation>
        <location evidence="1 9">Cell membrane</location>
        <topology evidence="1">Multi-pass membrane protein</topology>
    </subcellularLocation>
    <subcellularLocation>
        <location evidence="9">Bacterial flagellum basal body</location>
    </subcellularLocation>
</comment>
<dbReference type="AlphaFoldDB" id="A0A0A3Y3N3"/>
<evidence type="ECO:0000256" key="8">
    <source>
        <dbReference type="ARBA" id="ARBA00023143"/>
    </source>
</evidence>
<dbReference type="InterPro" id="IPR002191">
    <property type="entry name" value="Bac_export_3"/>
</dbReference>
<keyword evidence="6 9" id="KW-1133">Transmembrane helix</keyword>
<keyword evidence="10" id="KW-0969">Cilium</keyword>
<name>A0A0A3Y3N3_BRAJP</name>
<keyword evidence="7 9" id="KW-0472">Membrane</keyword>
<dbReference type="NCBIfam" id="TIGR01402">
    <property type="entry name" value="fliQ"/>
    <property type="match status" value="1"/>
</dbReference>
<evidence type="ECO:0000256" key="2">
    <source>
        <dbReference type="ARBA" id="ARBA00006156"/>
    </source>
</evidence>
<dbReference type="eggNOG" id="COG1987">
    <property type="taxonomic scope" value="Bacteria"/>
</dbReference>
<evidence type="ECO:0000313" key="10">
    <source>
        <dbReference type="EMBL" id="KGT81255.1"/>
    </source>
</evidence>
<reference evidence="10 11" key="1">
    <citation type="submission" date="2014-09" db="EMBL/GenBank/DDBJ databases">
        <title>Draft genome of Bradyrhizobium japonicum Is-34.</title>
        <authorList>
            <person name="Tsurumaru H."/>
            <person name="Yamakawa T."/>
            <person name="Hashimoto S."/>
            <person name="Okizaki K."/>
            <person name="Kanesaki Y."/>
            <person name="Yoshikawa H."/>
            <person name="Yajima S."/>
        </authorList>
    </citation>
    <scope>NUCLEOTIDE SEQUENCE [LARGE SCALE GENOMIC DNA]</scope>
    <source>
        <strain evidence="10 11">Is-34</strain>
    </source>
</reference>
<evidence type="ECO:0000256" key="5">
    <source>
        <dbReference type="ARBA" id="ARBA00022692"/>
    </source>
</evidence>
<evidence type="ECO:0000256" key="3">
    <source>
        <dbReference type="ARBA" id="ARBA00021718"/>
    </source>
</evidence>
<organism evidence="10 11">
    <name type="scientific">Bradyrhizobium japonicum</name>
    <dbReference type="NCBI Taxonomy" id="375"/>
    <lineage>
        <taxon>Bacteria</taxon>
        <taxon>Pseudomonadati</taxon>
        <taxon>Pseudomonadota</taxon>
        <taxon>Alphaproteobacteria</taxon>
        <taxon>Hyphomicrobiales</taxon>
        <taxon>Nitrobacteraceae</taxon>
        <taxon>Bradyrhizobium</taxon>
    </lineage>
</organism>
<sequence length="88" mass="9324">MNERDALDIVQAAIWTIIVASGPAVGAAMLVGTAIALIQALTQIQEVTLTFVPKIIVILLVVAVSGSFIGAHLSTFTEMVYSRIEHGF</sequence>
<evidence type="ECO:0000313" key="11">
    <source>
        <dbReference type="Proteomes" id="UP000030377"/>
    </source>
</evidence>
<comment type="caution">
    <text evidence="10">The sequence shown here is derived from an EMBL/GenBank/DDBJ whole genome shotgun (WGS) entry which is preliminary data.</text>
</comment>
<evidence type="ECO:0000256" key="4">
    <source>
        <dbReference type="ARBA" id="ARBA00022475"/>
    </source>
</evidence>
<dbReference type="NCBIfam" id="NF004671">
    <property type="entry name" value="PRK06010.1"/>
    <property type="match status" value="1"/>
</dbReference>
<dbReference type="PANTHER" id="PTHR34040:SF2">
    <property type="entry name" value="FLAGELLAR BIOSYNTHETIC PROTEIN FLIQ"/>
    <property type="match status" value="1"/>
</dbReference>
<comment type="function">
    <text evidence="9">Role in flagellar biosynthesis.</text>
</comment>
<dbReference type="RefSeq" id="WP_028160754.1">
    <property type="nucleotide sequence ID" value="NZ_CP081350.1"/>
</dbReference>
<dbReference type="GO" id="GO:0009425">
    <property type="term" value="C:bacterial-type flagellum basal body"/>
    <property type="evidence" value="ECO:0007669"/>
    <property type="project" value="UniProtKB-SubCell"/>
</dbReference>
<dbReference type="STRING" id="375.BKD09_RS11800"/>
<evidence type="ECO:0000256" key="6">
    <source>
        <dbReference type="ARBA" id="ARBA00022989"/>
    </source>
</evidence>
<evidence type="ECO:0000256" key="1">
    <source>
        <dbReference type="ARBA" id="ARBA00004651"/>
    </source>
</evidence>
<keyword evidence="8 9" id="KW-0975">Bacterial flagellum</keyword>
<dbReference type="Pfam" id="PF01313">
    <property type="entry name" value="Bac_export_3"/>
    <property type="match status" value="1"/>
</dbReference>
<dbReference type="InterPro" id="IPR006305">
    <property type="entry name" value="FliQ"/>
</dbReference>
<dbReference type="GO" id="GO:0044780">
    <property type="term" value="P:bacterial-type flagellum assembly"/>
    <property type="evidence" value="ECO:0007669"/>
    <property type="project" value="InterPro"/>
</dbReference>
<dbReference type="GO" id="GO:0005886">
    <property type="term" value="C:plasma membrane"/>
    <property type="evidence" value="ECO:0007669"/>
    <property type="project" value="UniProtKB-SubCell"/>
</dbReference>
<accession>A0A0A3Y3N3</accession>